<evidence type="ECO:0000313" key="2">
    <source>
        <dbReference type="EMBL" id="GFR43468.1"/>
    </source>
</evidence>
<feature type="non-terminal residue" evidence="2">
    <location>
        <position position="155"/>
    </location>
</feature>
<protein>
    <submittedName>
        <fullName evidence="2">Uncharacterized protein</fullName>
    </submittedName>
</protein>
<evidence type="ECO:0000256" key="1">
    <source>
        <dbReference type="SAM" id="MobiDB-lite"/>
    </source>
</evidence>
<dbReference type="AlphaFoldDB" id="A0AAD3DKW4"/>
<comment type="caution">
    <text evidence="2">The sequence shown here is derived from an EMBL/GenBank/DDBJ whole genome shotgun (WGS) entry which is preliminary data.</text>
</comment>
<sequence length="155" mass="15883">VPPKRGAHRAYLAVQGGGGCRVAALSLAKGARSRLGEDELVSRLLVKLLAEATGCDASPLHLPLIHPPGSTTSAAATTTALLSSGVSSTTSSALHSERQQAQEQQIRQEELQCDILDLDDRRGSWSSVTRATTAAAVAVTRTSEAAAAAAEAAEG</sequence>
<proteinExistence type="predicted"/>
<feature type="non-terminal residue" evidence="2">
    <location>
        <position position="1"/>
    </location>
</feature>
<reference evidence="2 3" key="1">
    <citation type="journal article" date="2021" name="Sci. Rep.">
        <title>Genome sequencing of the multicellular alga Astrephomene provides insights into convergent evolution of germ-soma differentiation.</title>
        <authorList>
            <person name="Yamashita S."/>
            <person name="Yamamoto K."/>
            <person name="Matsuzaki R."/>
            <person name="Suzuki S."/>
            <person name="Yamaguchi H."/>
            <person name="Hirooka S."/>
            <person name="Minakuchi Y."/>
            <person name="Miyagishima S."/>
            <person name="Kawachi M."/>
            <person name="Toyoda A."/>
            <person name="Nozaki H."/>
        </authorList>
    </citation>
    <scope>NUCLEOTIDE SEQUENCE [LARGE SCALE GENOMIC DNA]</scope>
    <source>
        <strain evidence="2 3">NIES-4017</strain>
    </source>
</reference>
<dbReference type="EMBL" id="BMAR01000005">
    <property type="protein sequence ID" value="GFR43468.1"/>
    <property type="molecule type" value="Genomic_DNA"/>
</dbReference>
<accession>A0AAD3DKW4</accession>
<feature type="region of interest" description="Disordered" evidence="1">
    <location>
        <begin position="87"/>
        <end position="106"/>
    </location>
</feature>
<name>A0AAD3DKW4_9CHLO</name>
<keyword evidence="3" id="KW-1185">Reference proteome</keyword>
<feature type="compositionally biased region" description="Basic and acidic residues" evidence="1">
    <location>
        <begin position="95"/>
        <end position="106"/>
    </location>
</feature>
<gene>
    <name evidence="2" type="ORF">Agub_g4552</name>
</gene>
<organism evidence="2 3">
    <name type="scientific">Astrephomene gubernaculifera</name>
    <dbReference type="NCBI Taxonomy" id="47775"/>
    <lineage>
        <taxon>Eukaryota</taxon>
        <taxon>Viridiplantae</taxon>
        <taxon>Chlorophyta</taxon>
        <taxon>core chlorophytes</taxon>
        <taxon>Chlorophyceae</taxon>
        <taxon>CS clade</taxon>
        <taxon>Chlamydomonadales</taxon>
        <taxon>Astrephomenaceae</taxon>
        <taxon>Astrephomene</taxon>
    </lineage>
</organism>
<evidence type="ECO:0000313" key="3">
    <source>
        <dbReference type="Proteomes" id="UP001054857"/>
    </source>
</evidence>
<dbReference type="Proteomes" id="UP001054857">
    <property type="component" value="Unassembled WGS sequence"/>
</dbReference>